<dbReference type="AlphaFoldDB" id="A0A0D3JXP3"/>
<keyword evidence="3" id="KW-1185">Reference proteome</keyword>
<dbReference type="KEGG" id="ehx:EMIHUDRAFT_366214"/>
<feature type="compositionally biased region" description="Polar residues" evidence="1">
    <location>
        <begin position="74"/>
        <end position="85"/>
    </location>
</feature>
<protein>
    <submittedName>
        <fullName evidence="2">Uncharacterized protein</fullName>
    </submittedName>
</protein>
<proteinExistence type="predicted"/>
<dbReference type="GeneID" id="17273823"/>
<dbReference type="HOGENOM" id="CLU_2517322_0_0_1"/>
<feature type="region of interest" description="Disordered" evidence="1">
    <location>
        <begin position="50"/>
        <end position="85"/>
    </location>
</feature>
<dbReference type="PaxDb" id="2903-EOD28278"/>
<evidence type="ECO:0000313" key="3">
    <source>
        <dbReference type="Proteomes" id="UP000013827"/>
    </source>
</evidence>
<organism evidence="2 3">
    <name type="scientific">Emiliania huxleyi (strain CCMP1516)</name>
    <dbReference type="NCBI Taxonomy" id="280463"/>
    <lineage>
        <taxon>Eukaryota</taxon>
        <taxon>Haptista</taxon>
        <taxon>Haptophyta</taxon>
        <taxon>Prymnesiophyceae</taxon>
        <taxon>Isochrysidales</taxon>
        <taxon>Noelaerhabdaceae</taxon>
        <taxon>Emiliania</taxon>
    </lineage>
</organism>
<reference evidence="2" key="2">
    <citation type="submission" date="2024-10" db="UniProtKB">
        <authorList>
            <consortium name="EnsemblProtists"/>
        </authorList>
    </citation>
    <scope>IDENTIFICATION</scope>
</reference>
<name>A0A0D3JXP3_EMIH1</name>
<sequence>MVDASAAHREEERRHSHESLELLLAGGHAKPCRAASYGVLWYFPKCAGSPRKRDPPLAPARHPAPSLSMPRAAATSSGSCASEPP</sequence>
<accession>A0A0D3JXP3</accession>
<dbReference type="Proteomes" id="UP000013827">
    <property type="component" value="Unassembled WGS sequence"/>
</dbReference>
<evidence type="ECO:0000313" key="2">
    <source>
        <dbReference type="EnsemblProtists" id="EOD28278"/>
    </source>
</evidence>
<dbReference type="EnsemblProtists" id="EOD28278">
    <property type="protein sequence ID" value="EOD28278"/>
    <property type="gene ID" value="EMIHUDRAFT_366214"/>
</dbReference>
<dbReference type="RefSeq" id="XP_005780707.1">
    <property type="nucleotide sequence ID" value="XM_005780650.1"/>
</dbReference>
<reference evidence="3" key="1">
    <citation type="journal article" date="2013" name="Nature">
        <title>Pan genome of the phytoplankton Emiliania underpins its global distribution.</title>
        <authorList>
            <person name="Read B.A."/>
            <person name="Kegel J."/>
            <person name="Klute M.J."/>
            <person name="Kuo A."/>
            <person name="Lefebvre S.C."/>
            <person name="Maumus F."/>
            <person name="Mayer C."/>
            <person name="Miller J."/>
            <person name="Monier A."/>
            <person name="Salamov A."/>
            <person name="Young J."/>
            <person name="Aguilar M."/>
            <person name="Claverie J.M."/>
            <person name="Frickenhaus S."/>
            <person name="Gonzalez K."/>
            <person name="Herman E.K."/>
            <person name="Lin Y.C."/>
            <person name="Napier J."/>
            <person name="Ogata H."/>
            <person name="Sarno A.F."/>
            <person name="Shmutz J."/>
            <person name="Schroeder D."/>
            <person name="de Vargas C."/>
            <person name="Verret F."/>
            <person name="von Dassow P."/>
            <person name="Valentin K."/>
            <person name="Van de Peer Y."/>
            <person name="Wheeler G."/>
            <person name="Dacks J.B."/>
            <person name="Delwiche C.F."/>
            <person name="Dyhrman S.T."/>
            <person name="Glockner G."/>
            <person name="John U."/>
            <person name="Richards T."/>
            <person name="Worden A.Z."/>
            <person name="Zhang X."/>
            <person name="Grigoriev I.V."/>
            <person name="Allen A.E."/>
            <person name="Bidle K."/>
            <person name="Borodovsky M."/>
            <person name="Bowler C."/>
            <person name="Brownlee C."/>
            <person name="Cock J.M."/>
            <person name="Elias M."/>
            <person name="Gladyshev V.N."/>
            <person name="Groth M."/>
            <person name="Guda C."/>
            <person name="Hadaegh A."/>
            <person name="Iglesias-Rodriguez M.D."/>
            <person name="Jenkins J."/>
            <person name="Jones B.M."/>
            <person name="Lawson T."/>
            <person name="Leese F."/>
            <person name="Lindquist E."/>
            <person name="Lobanov A."/>
            <person name="Lomsadze A."/>
            <person name="Malik S.B."/>
            <person name="Marsh M.E."/>
            <person name="Mackinder L."/>
            <person name="Mock T."/>
            <person name="Mueller-Roeber B."/>
            <person name="Pagarete A."/>
            <person name="Parker M."/>
            <person name="Probert I."/>
            <person name="Quesneville H."/>
            <person name="Raines C."/>
            <person name="Rensing S.A."/>
            <person name="Riano-Pachon D.M."/>
            <person name="Richier S."/>
            <person name="Rokitta S."/>
            <person name="Shiraiwa Y."/>
            <person name="Soanes D.M."/>
            <person name="van der Giezen M."/>
            <person name="Wahlund T.M."/>
            <person name="Williams B."/>
            <person name="Wilson W."/>
            <person name="Wolfe G."/>
            <person name="Wurch L.L."/>
        </authorList>
    </citation>
    <scope>NUCLEOTIDE SEQUENCE</scope>
</reference>
<evidence type="ECO:0000256" key="1">
    <source>
        <dbReference type="SAM" id="MobiDB-lite"/>
    </source>
</evidence>